<evidence type="ECO:0000313" key="2">
    <source>
        <dbReference type="Proteomes" id="UP000187455"/>
    </source>
</evidence>
<dbReference type="Proteomes" id="UP000187455">
    <property type="component" value="Unassembled WGS sequence"/>
</dbReference>
<name>A0A1R0GX56_9FUNG</name>
<evidence type="ECO:0000313" key="1">
    <source>
        <dbReference type="EMBL" id="OLY81438.1"/>
    </source>
</evidence>
<keyword evidence="2" id="KW-1185">Reference proteome</keyword>
<gene>
    <name evidence="1" type="ORF">AYI68_g4456</name>
</gene>
<comment type="caution">
    <text evidence="1">The sequence shown here is derived from an EMBL/GenBank/DDBJ whole genome shotgun (WGS) entry which is preliminary data.</text>
</comment>
<dbReference type="EMBL" id="LSSL01002455">
    <property type="protein sequence ID" value="OLY81438.1"/>
    <property type="molecule type" value="Genomic_DNA"/>
</dbReference>
<organism evidence="1 2">
    <name type="scientific">Smittium mucronatum</name>
    <dbReference type="NCBI Taxonomy" id="133383"/>
    <lineage>
        <taxon>Eukaryota</taxon>
        <taxon>Fungi</taxon>
        <taxon>Fungi incertae sedis</taxon>
        <taxon>Zoopagomycota</taxon>
        <taxon>Kickxellomycotina</taxon>
        <taxon>Harpellomycetes</taxon>
        <taxon>Harpellales</taxon>
        <taxon>Legeriomycetaceae</taxon>
        <taxon>Smittium</taxon>
    </lineage>
</organism>
<protein>
    <submittedName>
        <fullName evidence="1">Uncharacterized protein</fullName>
    </submittedName>
</protein>
<accession>A0A1R0GX56</accession>
<proteinExistence type="predicted"/>
<sequence>MKKRKRSIEKTIIPTTISSSAGLVAAYLRESGEIYQPKDPPKALLQVPSAVKEFKFNAAEIIHNYIVTQLIKVDLNKNRDKQLVTSPKREIPCRGLGA</sequence>
<dbReference type="AlphaFoldDB" id="A0A1R0GX56"/>
<reference evidence="1 2" key="1">
    <citation type="journal article" date="2016" name="Mol. Biol. Evol.">
        <title>Genome-Wide Survey of Gut Fungi (Harpellales) Reveals the First Horizontally Transferred Ubiquitin Gene from a Mosquito Host.</title>
        <authorList>
            <person name="Wang Y."/>
            <person name="White M.M."/>
            <person name="Kvist S."/>
            <person name="Moncalvo J.M."/>
        </authorList>
    </citation>
    <scope>NUCLEOTIDE SEQUENCE [LARGE SCALE GENOMIC DNA]</scope>
    <source>
        <strain evidence="1 2">ALG-7-W6</strain>
    </source>
</reference>